<dbReference type="NCBIfam" id="NF006993">
    <property type="entry name" value="PRK09458.1"/>
    <property type="match status" value="1"/>
</dbReference>
<dbReference type="EMBL" id="AAOE01000031">
    <property type="protein sequence ID" value="EAR07842.1"/>
    <property type="molecule type" value="Genomic_DNA"/>
</dbReference>
<dbReference type="InterPro" id="IPR009554">
    <property type="entry name" value="Phageshock_PspB"/>
</dbReference>
<feature type="transmembrane region" description="Helical" evidence="1">
    <location>
        <begin position="6"/>
        <end position="25"/>
    </location>
</feature>
<reference evidence="2 3" key="1">
    <citation type="submission" date="2006-02" db="EMBL/GenBank/DDBJ databases">
        <authorList>
            <person name="Pinhassi J."/>
            <person name="Pedros-Alio C."/>
            <person name="Ferriera S."/>
            <person name="Johnson J."/>
            <person name="Kravitz S."/>
            <person name="Halpern A."/>
            <person name="Remington K."/>
            <person name="Beeson K."/>
            <person name="Tran B."/>
            <person name="Rogers Y.-H."/>
            <person name="Friedman R."/>
            <person name="Venter J.C."/>
        </authorList>
    </citation>
    <scope>NUCLEOTIDE SEQUENCE [LARGE SCALE GENOMIC DNA]</scope>
    <source>
        <strain evidence="2 3">MED297</strain>
    </source>
</reference>
<dbReference type="Proteomes" id="UP000005953">
    <property type="component" value="Unassembled WGS sequence"/>
</dbReference>
<dbReference type="GO" id="GO:0006355">
    <property type="term" value="P:regulation of DNA-templated transcription"/>
    <property type="evidence" value="ECO:0007669"/>
    <property type="project" value="InterPro"/>
</dbReference>
<keyword evidence="3" id="KW-1185">Reference proteome</keyword>
<organism evidence="2 3">
    <name type="scientific">Reinekea blandensis MED297</name>
    <dbReference type="NCBI Taxonomy" id="314283"/>
    <lineage>
        <taxon>Bacteria</taxon>
        <taxon>Pseudomonadati</taxon>
        <taxon>Pseudomonadota</taxon>
        <taxon>Gammaproteobacteria</taxon>
        <taxon>Oceanospirillales</taxon>
        <taxon>Saccharospirillaceae</taxon>
        <taxon>Reinekea</taxon>
    </lineage>
</organism>
<proteinExistence type="predicted"/>
<sequence>MQFFEFLFVPTILFMVVVMPIWLVMHYKHKSKTSRGLSDSDQATLDDLLRTLDSLADRMEALESILDERNPRWRRDATRE</sequence>
<dbReference type="Pfam" id="PF06667">
    <property type="entry name" value="PspB"/>
    <property type="match status" value="1"/>
</dbReference>
<keyword evidence="1" id="KW-0812">Transmembrane</keyword>
<dbReference type="AlphaFoldDB" id="A4BJ89"/>
<dbReference type="RefSeq" id="WP_008048158.1">
    <property type="nucleotide sequence ID" value="NZ_CH724155.1"/>
</dbReference>
<keyword evidence="1" id="KW-1133">Transmembrane helix</keyword>
<protein>
    <submittedName>
        <fullName evidence="2">Phage shock protein B</fullName>
    </submittedName>
</protein>
<accession>A4BJ89</accession>
<evidence type="ECO:0000313" key="2">
    <source>
        <dbReference type="EMBL" id="EAR07842.1"/>
    </source>
</evidence>
<keyword evidence="1" id="KW-0472">Membrane</keyword>
<gene>
    <name evidence="2" type="primary">pspB</name>
    <name evidence="2" type="ORF">MED297_05339</name>
</gene>
<dbReference type="NCBIfam" id="TIGR02976">
    <property type="entry name" value="phageshock_pspB"/>
    <property type="match status" value="1"/>
</dbReference>
<dbReference type="GO" id="GO:0009271">
    <property type="term" value="P:phage shock"/>
    <property type="evidence" value="ECO:0007669"/>
    <property type="project" value="InterPro"/>
</dbReference>
<evidence type="ECO:0000256" key="1">
    <source>
        <dbReference type="SAM" id="Phobius"/>
    </source>
</evidence>
<dbReference type="STRING" id="314283.MED297_05339"/>
<dbReference type="HOGENOM" id="CLU_178570_0_0_6"/>
<name>A4BJ89_9GAMM</name>
<dbReference type="OrthoDB" id="6198106at2"/>
<evidence type="ECO:0000313" key="3">
    <source>
        <dbReference type="Proteomes" id="UP000005953"/>
    </source>
</evidence>
<comment type="caution">
    <text evidence="2">The sequence shown here is derived from an EMBL/GenBank/DDBJ whole genome shotgun (WGS) entry which is preliminary data.</text>
</comment>